<reference evidence="1" key="1">
    <citation type="submission" date="2023-12" db="EMBL/GenBank/DDBJ databases">
        <title>Isolation of organohalide respiring bacteria Dehalococcoides mccartyi strain GPTCE1 in groundwater collected near a chemical plant in Suzhou, China.</title>
        <authorList>
            <person name="Liu G."/>
        </authorList>
    </citation>
    <scope>NUCLEOTIDE SEQUENCE</scope>
    <source>
        <strain evidence="1">GPTCE1</strain>
    </source>
</reference>
<dbReference type="RefSeq" id="WP_324664213.1">
    <property type="nucleotide sequence ID" value="NZ_CP141531.1"/>
</dbReference>
<evidence type="ECO:0000313" key="2">
    <source>
        <dbReference type="Proteomes" id="UP001327986"/>
    </source>
</evidence>
<dbReference type="Proteomes" id="UP001327986">
    <property type="component" value="Chromosome"/>
</dbReference>
<accession>A0AB38Z823</accession>
<dbReference type="AlphaFoldDB" id="A0AB38Z823"/>
<name>A0AB38Z823_9CHLR</name>
<gene>
    <name evidence="1" type="ORF">VLL09_04720</name>
</gene>
<protein>
    <submittedName>
        <fullName evidence="1">Uncharacterized protein</fullName>
    </submittedName>
</protein>
<proteinExistence type="predicted"/>
<dbReference type="EMBL" id="CP141531">
    <property type="protein sequence ID" value="WRO06696.1"/>
    <property type="molecule type" value="Genomic_DNA"/>
</dbReference>
<evidence type="ECO:0000313" key="1">
    <source>
        <dbReference type="EMBL" id="WRO06696.1"/>
    </source>
</evidence>
<sequence>MVENLVLSDTEFADFKRLCKEKDFDLSYFSGEISGSKEEIRTYRFDSPKVIKLKKLCFGFQGIPYDVAEFQQEKWSTSLPEIREEFFKRRIKCQ</sequence>
<organism evidence="1 2">
    <name type="scientific">Dehalococcoides mccartyi</name>
    <dbReference type="NCBI Taxonomy" id="61435"/>
    <lineage>
        <taxon>Bacteria</taxon>
        <taxon>Bacillati</taxon>
        <taxon>Chloroflexota</taxon>
        <taxon>Dehalococcoidia</taxon>
        <taxon>Dehalococcoidales</taxon>
        <taxon>Dehalococcoidaceae</taxon>
        <taxon>Dehalococcoides</taxon>
    </lineage>
</organism>